<accession>A0A2G9H1Y8</accession>
<evidence type="ECO:0000259" key="1">
    <source>
        <dbReference type="Pfam" id="PF25428"/>
    </source>
</evidence>
<gene>
    <name evidence="2" type="ORF">CDL12_15882</name>
</gene>
<protein>
    <recommendedName>
        <fullName evidence="1">DUF7894 domain-containing protein</fullName>
    </recommendedName>
</protein>
<keyword evidence="3" id="KW-1185">Reference proteome</keyword>
<dbReference type="Pfam" id="PF25428">
    <property type="entry name" value="DUF7894"/>
    <property type="match status" value="1"/>
</dbReference>
<dbReference type="STRING" id="429701.A0A2G9H1Y8"/>
<evidence type="ECO:0000313" key="3">
    <source>
        <dbReference type="Proteomes" id="UP000231279"/>
    </source>
</evidence>
<evidence type="ECO:0000313" key="2">
    <source>
        <dbReference type="EMBL" id="PIN11513.1"/>
    </source>
</evidence>
<sequence length="228" mass="25151">MKVADKVILLLNGGDGVAAALAGGLQPDPSSNFQTLNDSFELPLDWYGIKDRKASGEVIHFINSSGHYEVSILLLQKYEPPILACALNEILLKLAGENLSTMPTLIVPFIGKSENVPVYGIKFGPTTDVTKALSSRIQKSPPFLQIYHEELDVFLHLMKVMQPPTVVLIGLSDRHILNKNSKEEHEVICQIGEHLATVSSLSFSKEKMVQNPAKTSRDNEEAWRALYG</sequence>
<feature type="domain" description="DUF7894" evidence="1">
    <location>
        <begin position="1"/>
        <end position="228"/>
    </location>
</feature>
<dbReference type="Proteomes" id="UP000231279">
    <property type="component" value="Unassembled WGS sequence"/>
</dbReference>
<proteinExistence type="predicted"/>
<comment type="caution">
    <text evidence="2">The sequence shown here is derived from an EMBL/GenBank/DDBJ whole genome shotgun (WGS) entry which is preliminary data.</text>
</comment>
<name>A0A2G9H1Y8_9LAMI</name>
<dbReference type="EMBL" id="NKXS01002925">
    <property type="protein sequence ID" value="PIN11513.1"/>
    <property type="molecule type" value="Genomic_DNA"/>
</dbReference>
<dbReference type="OrthoDB" id="1927925at2759"/>
<dbReference type="AlphaFoldDB" id="A0A2G9H1Y8"/>
<dbReference type="PANTHER" id="PTHR37221:SF1">
    <property type="entry name" value="OS02G0582400 PROTEIN"/>
    <property type="match status" value="1"/>
</dbReference>
<reference evidence="3" key="1">
    <citation type="journal article" date="2018" name="Gigascience">
        <title>Genome assembly of the Pink Ipe (Handroanthus impetiginosus, Bignoniaceae), a highly valued, ecologically keystone Neotropical timber forest tree.</title>
        <authorList>
            <person name="Silva-Junior O.B."/>
            <person name="Grattapaglia D."/>
            <person name="Novaes E."/>
            <person name="Collevatti R.G."/>
        </authorList>
    </citation>
    <scope>NUCLEOTIDE SEQUENCE [LARGE SCALE GENOMIC DNA]</scope>
    <source>
        <strain evidence="3">cv. UFG-1</strain>
    </source>
</reference>
<dbReference type="PANTHER" id="PTHR37221">
    <property type="entry name" value="OS02G0582400 PROTEIN"/>
    <property type="match status" value="1"/>
</dbReference>
<organism evidence="2 3">
    <name type="scientific">Handroanthus impetiginosus</name>
    <dbReference type="NCBI Taxonomy" id="429701"/>
    <lineage>
        <taxon>Eukaryota</taxon>
        <taxon>Viridiplantae</taxon>
        <taxon>Streptophyta</taxon>
        <taxon>Embryophyta</taxon>
        <taxon>Tracheophyta</taxon>
        <taxon>Spermatophyta</taxon>
        <taxon>Magnoliopsida</taxon>
        <taxon>eudicotyledons</taxon>
        <taxon>Gunneridae</taxon>
        <taxon>Pentapetalae</taxon>
        <taxon>asterids</taxon>
        <taxon>lamiids</taxon>
        <taxon>Lamiales</taxon>
        <taxon>Bignoniaceae</taxon>
        <taxon>Crescentiina</taxon>
        <taxon>Tabebuia alliance</taxon>
        <taxon>Handroanthus</taxon>
    </lineage>
</organism>
<dbReference type="InterPro" id="IPR057216">
    <property type="entry name" value="DUF7894"/>
</dbReference>